<feature type="transmembrane region" description="Helical" evidence="1">
    <location>
        <begin position="165"/>
        <end position="182"/>
    </location>
</feature>
<sequence length="380" mass="42322">MSGFGSVRRWFSTNGPEILTWTIVAVTWVLSYLSYFRRAGLFFYDSRYYMAYSFLFGGASQQEARDRTAEFAAQYHIPMPDAASTFGWGLVQPRVVLPTLSAPFVDLFGPFGLAVIPAVATIIFTIIVTRILMKRYGNLAAVATMVMANASVRIVVLMTGMLTESLSALWTLLALLLAWRYIRSPRWTLLLLMAVVTIVSAFTRQATLIMAGAFVGAWLLGMLTTLRWRSPWMWPAIVVGATAVIVQVVQTALFPFSQTDQFLRMTGTTSLGEALTRVPGLGFHLFVLDVNQFIREDQILLLMFFLSVGALFLFWKREEAHLLFGAMVAIGLYNITNGSATGFRYAIPGLVFFLLILAKLFQSTARTLPLRPRDGIPTDA</sequence>
<keyword evidence="1" id="KW-1133">Transmembrane helix</keyword>
<dbReference type="EMBL" id="CP157390">
    <property type="protein sequence ID" value="XBM48979.1"/>
    <property type="molecule type" value="Genomic_DNA"/>
</dbReference>
<accession>A0AAU7GGC8</accession>
<feature type="transmembrane region" description="Helical" evidence="1">
    <location>
        <begin position="232"/>
        <end position="254"/>
    </location>
</feature>
<keyword evidence="1" id="KW-0472">Membrane</keyword>
<evidence type="ECO:0000313" key="2">
    <source>
        <dbReference type="EMBL" id="XBM48979.1"/>
    </source>
</evidence>
<name>A0AAU7GGC8_9MICO</name>
<protein>
    <recommendedName>
        <fullName evidence="3">Glycosyltransferase RgtA/B/C/D-like domain-containing protein</fullName>
    </recommendedName>
</protein>
<feature type="transmembrane region" description="Helical" evidence="1">
    <location>
        <begin position="107"/>
        <end position="127"/>
    </location>
</feature>
<dbReference type="RefSeq" id="WP_348788900.1">
    <property type="nucleotide sequence ID" value="NZ_CP157390.1"/>
</dbReference>
<feature type="transmembrane region" description="Helical" evidence="1">
    <location>
        <begin position="189"/>
        <end position="220"/>
    </location>
</feature>
<feature type="transmembrane region" description="Helical" evidence="1">
    <location>
        <begin position="342"/>
        <end position="361"/>
    </location>
</feature>
<gene>
    <name evidence="2" type="ORF">AAME72_03760</name>
</gene>
<reference evidence="2" key="1">
    <citation type="submission" date="2024-05" db="EMBL/GenBank/DDBJ databases">
        <title>The Natural Products Discovery Center: Release of the First 8490 Sequenced Strains for Exploring Actinobacteria Biosynthetic Diversity.</title>
        <authorList>
            <person name="Kalkreuter E."/>
            <person name="Kautsar S.A."/>
            <person name="Yang D."/>
            <person name="Bader C.D."/>
            <person name="Teijaro C.N."/>
            <person name="Fluegel L."/>
            <person name="Davis C.M."/>
            <person name="Simpson J.R."/>
            <person name="Lauterbach L."/>
            <person name="Steele A.D."/>
            <person name="Gui C."/>
            <person name="Meng S."/>
            <person name="Li G."/>
            <person name="Viehrig K."/>
            <person name="Ye F."/>
            <person name="Su P."/>
            <person name="Kiefer A.F."/>
            <person name="Nichols A."/>
            <person name="Cepeda A.J."/>
            <person name="Yan W."/>
            <person name="Fan B."/>
            <person name="Jiang Y."/>
            <person name="Adhikari A."/>
            <person name="Zheng C.-J."/>
            <person name="Schuster L."/>
            <person name="Cowan T.M."/>
            <person name="Smanski M.J."/>
            <person name="Chevrette M.G."/>
            <person name="de Carvalho L.P.S."/>
            <person name="Shen B."/>
        </authorList>
    </citation>
    <scope>NUCLEOTIDE SEQUENCE</scope>
    <source>
        <strain evidence="2">NPDC080035</strain>
    </source>
</reference>
<proteinExistence type="predicted"/>
<evidence type="ECO:0000256" key="1">
    <source>
        <dbReference type="SAM" id="Phobius"/>
    </source>
</evidence>
<organism evidence="2">
    <name type="scientific">Leifsonia sp. NPDC080035</name>
    <dbReference type="NCBI Taxonomy" id="3143936"/>
    <lineage>
        <taxon>Bacteria</taxon>
        <taxon>Bacillati</taxon>
        <taxon>Actinomycetota</taxon>
        <taxon>Actinomycetes</taxon>
        <taxon>Micrococcales</taxon>
        <taxon>Microbacteriaceae</taxon>
        <taxon>Leifsonia</taxon>
    </lineage>
</organism>
<keyword evidence="1" id="KW-0812">Transmembrane</keyword>
<feature type="transmembrane region" description="Helical" evidence="1">
    <location>
        <begin position="18"/>
        <end position="36"/>
    </location>
</feature>
<dbReference type="AlphaFoldDB" id="A0AAU7GGC8"/>
<evidence type="ECO:0008006" key="3">
    <source>
        <dbReference type="Google" id="ProtNLM"/>
    </source>
</evidence>
<feature type="transmembrane region" description="Helical" evidence="1">
    <location>
        <begin position="299"/>
        <end position="315"/>
    </location>
</feature>